<accession>A0A1I3IPE7</accession>
<evidence type="ECO:0008006" key="3">
    <source>
        <dbReference type="Google" id="ProtNLM"/>
    </source>
</evidence>
<reference evidence="1 2" key="1">
    <citation type="submission" date="2016-10" db="EMBL/GenBank/DDBJ databases">
        <authorList>
            <person name="de Groot N.N."/>
        </authorList>
    </citation>
    <scope>NUCLEOTIDE SEQUENCE [LARGE SCALE GENOMIC DNA]</scope>
    <source>
        <strain evidence="1 2">DSM 19073</strain>
    </source>
</reference>
<dbReference type="STRING" id="390807.SAMN04488095_1051"/>
<dbReference type="OrthoDB" id="7658888at2"/>
<proteinExistence type="predicted"/>
<dbReference type="AlphaFoldDB" id="A0A1I3IPE7"/>
<name>A0A1I3IPE7_9RHOB</name>
<evidence type="ECO:0000313" key="2">
    <source>
        <dbReference type="Proteomes" id="UP000199110"/>
    </source>
</evidence>
<protein>
    <recommendedName>
        <fullName evidence="3">DUF4177 domain-containing protein</fullName>
    </recommendedName>
</protein>
<dbReference type="Proteomes" id="UP000199110">
    <property type="component" value="Unassembled WGS sequence"/>
</dbReference>
<evidence type="ECO:0000313" key="1">
    <source>
        <dbReference type="EMBL" id="SFI49826.1"/>
    </source>
</evidence>
<dbReference type="EMBL" id="FORA01000001">
    <property type="protein sequence ID" value="SFI49826.1"/>
    <property type="molecule type" value="Genomic_DNA"/>
</dbReference>
<organism evidence="1 2">
    <name type="scientific">Jannaschia pohangensis</name>
    <dbReference type="NCBI Taxonomy" id="390807"/>
    <lineage>
        <taxon>Bacteria</taxon>
        <taxon>Pseudomonadati</taxon>
        <taxon>Pseudomonadota</taxon>
        <taxon>Alphaproteobacteria</taxon>
        <taxon>Rhodobacterales</taxon>
        <taxon>Roseobacteraceae</taxon>
        <taxon>Jannaschia</taxon>
    </lineage>
</organism>
<sequence length="141" mass="15768">MDETPDPPPHQTFEYRVVPAPRKGEKAKGVRSGEARFALAMSRLFNHMGAQGWEFVRADTLPSEERVGLTGTELRYHALLVFRRATAPVAPQIIQQVIEAPKAPLRLSAPLPEWQGFEDQDVMDAQVIDILTARKRPLAAE</sequence>
<dbReference type="RefSeq" id="WP_092777766.1">
    <property type="nucleotide sequence ID" value="NZ_FORA01000001.1"/>
</dbReference>
<gene>
    <name evidence="1" type="ORF">SAMN04488095_1051</name>
</gene>
<keyword evidence="2" id="KW-1185">Reference proteome</keyword>